<protein>
    <recommendedName>
        <fullName evidence="1">2-hydroxychromene-2-carboxylate isomerase</fullName>
        <ecNumber evidence="1">5.99.1.4</ecNumber>
    </recommendedName>
</protein>
<reference evidence="4 5" key="1">
    <citation type="submission" date="2014-03" db="EMBL/GenBank/DDBJ databases">
        <title>Genome of Paenirhodobacter enshiensis DW2-9.</title>
        <authorList>
            <person name="Wang D."/>
            <person name="Wang G."/>
        </authorList>
    </citation>
    <scope>NUCLEOTIDE SEQUENCE [LARGE SCALE GENOMIC DNA]</scope>
    <source>
        <strain evidence="4 5">DW2-9</strain>
    </source>
</reference>
<dbReference type="PANTHER" id="PTHR42943">
    <property type="entry name" value="GLUTATHIONE S-TRANSFERASE KAPPA"/>
    <property type="match status" value="1"/>
</dbReference>
<dbReference type="CDD" id="cd03022">
    <property type="entry name" value="DsbA_HCCA_Iso"/>
    <property type="match status" value="1"/>
</dbReference>
<dbReference type="Gene3D" id="3.40.30.10">
    <property type="entry name" value="Glutaredoxin"/>
    <property type="match status" value="1"/>
</dbReference>
<comment type="catalytic activity">
    <reaction evidence="1">
        <text>2-hydroxychromene-2-carboxylate = (3E)-4-(2-hydroxyphenyl)-2-oxobut-3-enoate</text>
        <dbReference type="Rhea" id="RHEA:27401"/>
        <dbReference type="ChEBI" id="CHEBI:59350"/>
        <dbReference type="ChEBI" id="CHEBI:59353"/>
        <dbReference type="EC" id="5.99.1.4"/>
    </reaction>
</comment>
<gene>
    <name evidence="4" type="ORF">CG50_08845</name>
</gene>
<dbReference type="InterPro" id="IPR014440">
    <property type="entry name" value="HCCAis_GSTk"/>
</dbReference>
<feature type="active site" description="Nucleophile" evidence="2">
    <location>
        <position position="12"/>
    </location>
</feature>
<keyword evidence="1 4" id="KW-0413">Isomerase</keyword>
<dbReference type="InterPro" id="IPR051924">
    <property type="entry name" value="GST_Kappa/NadH"/>
</dbReference>
<dbReference type="GO" id="GO:0004602">
    <property type="term" value="F:glutathione peroxidase activity"/>
    <property type="evidence" value="ECO:0007669"/>
    <property type="project" value="TreeGrafter"/>
</dbReference>
<dbReference type="GO" id="GO:0018845">
    <property type="term" value="F:2-hydroxychromene-2-carboxylate isomerase activity"/>
    <property type="evidence" value="ECO:0007669"/>
    <property type="project" value="UniProtKB-UniRule"/>
</dbReference>
<dbReference type="RefSeq" id="WP_036634838.1">
    <property type="nucleotide sequence ID" value="NZ_JFZB01000003.1"/>
</dbReference>
<dbReference type="InterPro" id="IPR001853">
    <property type="entry name" value="DSBA-like_thioredoxin_dom"/>
</dbReference>
<evidence type="ECO:0000313" key="5">
    <source>
        <dbReference type="Proteomes" id="UP000028824"/>
    </source>
</evidence>
<dbReference type="SUPFAM" id="SSF52833">
    <property type="entry name" value="Thioredoxin-like"/>
    <property type="match status" value="1"/>
</dbReference>
<dbReference type="Pfam" id="PF01323">
    <property type="entry name" value="DSBA"/>
    <property type="match status" value="1"/>
</dbReference>
<dbReference type="STRING" id="1105367.CG50_08845"/>
<organism evidence="4 5">
    <name type="scientific">Paenirhodobacter enshiensis</name>
    <dbReference type="NCBI Taxonomy" id="1105367"/>
    <lineage>
        <taxon>Bacteria</taxon>
        <taxon>Pseudomonadati</taxon>
        <taxon>Pseudomonadota</taxon>
        <taxon>Alphaproteobacteria</taxon>
        <taxon>Rhodobacterales</taxon>
        <taxon>Rhodobacter group</taxon>
        <taxon>Paenirhodobacter</taxon>
    </lineage>
</organism>
<name>A0A086Y631_9RHOB</name>
<dbReference type="Proteomes" id="UP000028824">
    <property type="component" value="Unassembled WGS sequence"/>
</dbReference>
<dbReference type="EC" id="5.99.1.4" evidence="1"/>
<dbReference type="GO" id="GO:0004364">
    <property type="term" value="F:glutathione transferase activity"/>
    <property type="evidence" value="ECO:0007669"/>
    <property type="project" value="TreeGrafter"/>
</dbReference>
<accession>A0A086Y631</accession>
<feature type="domain" description="DSBA-like thioredoxin" evidence="3">
    <location>
        <begin position="4"/>
        <end position="200"/>
    </location>
</feature>
<dbReference type="InterPro" id="IPR036249">
    <property type="entry name" value="Thioredoxin-like_sf"/>
</dbReference>
<evidence type="ECO:0000256" key="2">
    <source>
        <dbReference type="PIRSR" id="PIRSR006386-1"/>
    </source>
</evidence>
<evidence type="ECO:0000256" key="1">
    <source>
        <dbReference type="PIRNR" id="PIRNR006386"/>
    </source>
</evidence>
<proteinExistence type="inferred from homology"/>
<dbReference type="PANTHER" id="PTHR42943:SF2">
    <property type="entry name" value="GLUTATHIONE S-TRANSFERASE KAPPA 1"/>
    <property type="match status" value="1"/>
</dbReference>
<dbReference type="AlphaFoldDB" id="A0A086Y631"/>
<sequence>MAHIDYFFGLVSSWSYLAGLRLEEIAARHGASITYRPLDLLALFDRTGGTRPAARHPNRIAYRDQERARWSRRLGLPIVAKPTIFPPNVAPASYALIAAQSAAERSGTGDVGGLAHALLATTWAEDRDVASDAVIREKLAAFGFDPNLATTGLFEGALAYEKNLDEAIERGVFGAPFYIVRETDQRFWGQDRLDFLDEHLDSL</sequence>
<keyword evidence="5" id="KW-1185">Reference proteome</keyword>
<comment type="caution">
    <text evidence="4">The sequence shown here is derived from an EMBL/GenBank/DDBJ whole genome shotgun (WGS) entry which is preliminary data.</text>
</comment>
<dbReference type="EMBL" id="JFZB01000003">
    <property type="protein sequence ID" value="KFI29731.1"/>
    <property type="molecule type" value="Genomic_DNA"/>
</dbReference>
<evidence type="ECO:0000313" key="4">
    <source>
        <dbReference type="EMBL" id="KFI29731.1"/>
    </source>
</evidence>
<dbReference type="InterPro" id="IPR044087">
    <property type="entry name" value="NahD-like"/>
</dbReference>
<dbReference type="OrthoDB" id="5244108at2"/>
<evidence type="ECO:0000259" key="3">
    <source>
        <dbReference type="Pfam" id="PF01323"/>
    </source>
</evidence>
<dbReference type="GO" id="GO:0006749">
    <property type="term" value="P:glutathione metabolic process"/>
    <property type="evidence" value="ECO:0007669"/>
    <property type="project" value="TreeGrafter"/>
</dbReference>
<dbReference type="PIRSF" id="PIRSF006386">
    <property type="entry name" value="HCCAis_GSTk"/>
    <property type="match status" value="1"/>
</dbReference>
<comment type="similarity">
    <text evidence="1">Belongs to the GST superfamily. NadH family.</text>
</comment>
<dbReference type="GO" id="GO:1901170">
    <property type="term" value="P:naphthalene catabolic process"/>
    <property type="evidence" value="ECO:0007669"/>
    <property type="project" value="InterPro"/>
</dbReference>
<dbReference type="eggNOG" id="COG3917">
    <property type="taxonomic scope" value="Bacteria"/>
</dbReference>